<dbReference type="Proteomes" id="UP000683925">
    <property type="component" value="Unassembled WGS sequence"/>
</dbReference>
<sequence length="377" mass="43558">MPIYQNNNTDHYLIIIEKQLEQDKQLYAKFVQQLQEFTYFNIQQQFDYQLILTKLENLNEDEISNQQCVQNDLEIVYLQYQINSFLTESKEFSLNEKLKQLLSNRGYLKDVQESLIENVYSVQDRLQEQYQKSRAEQGISEFNTETKIEYLETLKAKLNSVSLCNQVKKEILVQIDNATASLVKEINQYKQNIAQLEQTNQKLQQETLSSIFSNSYQPQFNSSYKFSAFSLVSPKLVQASSGGFGLAVMQPPLPKDKITQFIIKINKFNDWAGVGVCHLQTAQSFNYNMSANYQSTNHNTYIACAGGYRISSFQGYTGNQFTFRENSFLCCSYNSITYKLTLIHLNDGKTYEMDITKNSLEMSPCVILYGSAQIEII</sequence>
<proteinExistence type="predicted"/>
<dbReference type="OrthoDB" id="311206at2759"/>
<organism evidence="2 3">
    <name type="scientific">Paramecium octaurelia</name>
    <dbReference type="NCBI Taxonomy" id="43137"/>
    <lineage>
        <taxon>Eukaryota</taxon>
        <taxon>Sar</taxon>
        <taxon>Alveolata</taxon>
        <taxon>Ciliophora</taxon>
        <taxon>Intramacronucleata</taxon>
        <taxon>Oligohymenophorea</taxon>
        <taxon>Peniculida</taxon>
        <taxon>Parameciidae</taxon>
        <taxon>Paramecium</taxon>
    </lineage>
</organism>
<gene>
    <name evidence="2" type="ORF">POCTA_138.1.T1120192</name>
</gene>
<evidence type="ECO:0000256" key="1">
    <source>
        <dbReference type="SAM" id="Coils"/>
    </source>
</evidence>
<feature type="coiled-coil region" evidence="1">
    <location>
        <begin position="179"/>
        <end position="206"/>
    </location>
</feature>
<evidence type="ECO:0000313" key="2">
    <source>
        <dbReference type="EMBL" id="CAD8196810.1"/>
    </source>
</evidence>
<protein>
    <submittedName>
        <fullName evidence="2">Uncharacterized protein</fullName>
    </submittedName>
</protein>
<comment type="caution">
    <text evidence="2">The sequence shown here is derived from an EMBL/GenBank/DDBJ whole genome shotgun (WGS) entry which is preliminary data.</text>
</comment>
<evidence type="ECO:0000313" key="3">
    <source>
        <dbReference type="Proteomes" id="UP000683925"/>
    </source>
</evidence>
<dbReference type="EMBL" id="CAJJDP010000112">
    <property type="protein sequence ID" value="CAD8196810.1"/>
    <property type="molecule type" value="Genomic_DNA"/>
</dbReference>
<reference evidence="2" key="1">
    <citation type="submission" date="2021-01" db="EMBL/GenBank/DDBJ databases">
        <authorList>
            <consortium name="Genoscope - CEA"/>
            <person name="William W."/>
        </authorList>
    </citation>
    <scope>NUCLEOTIDE SEQUENCE</scope>
</reference>
<keyword evidence="1" id="KW-0175">Coiled coil</keyword>
<name>A0A8S1X6P2_PAROT</name>
<dbReference type="AlphaFoldDB" id="A0A8S1X6P2"/>
<keyword evidence="3" id="KW-1185">Reference proteome</keyword>
<dbReference type="OMA" id="FTFRENS"/>
<accession>A0A8S1X6P2</accession>